<name>A0A0A9D4F0_ARUDO</name>
<proteinExistence type="predicted"/>
<sequence length="77" mass="9128">MMSFQKVHHKWSGKCQALKNSICVAAIPKVIKTKRMQFHLLEVVEVHKMFVWKECQFRRIMPCNFRSCLSPSNFLLC</sequence>
<protein>
    <submittedName>
        <fullName evidence="1">Uncharacterized protein</fullName>
    </submittedName>
</protein>
<organism evidence="1">
    <name type="scientific">Arundo donax</name>
    <name type="common">Giant reed</name>
    <name type="synonym">Donax arundinaceus</name>
    <dbReference type="NCBI Taxonomy" id="35708"/>
    <lineage>
        <taxon>Eukaryota</taxon>
        <taxon>Viridiplantae</taxon>
        <taxon>Streptophyta</taxon>
        <taxon>Embryophyta</taxon>
        <taxon>Tracheophyta</taxon>
        <taxon>Spermatophyta</taxon>
        <taxon>Magnoliopsida</taxon>
        <taxon>Liliopsida</taxon>
        <taxon>Poales</taxon>
        <taxon>Poaceae</taxon>
        <taxon>PACMAD clade</taxon>
        <taxon>Arundinoideae</taxon>
        <taxon>Arundineae</taxon>
        <taxon>Arundo</taxon>
    </lineage>
</organism>
<evidence type="ECO:0000313" key="1">
    <source>
        <dbReference type="EMBL" id="JAD82681.1"/>
    </source>
</evidence>
<dbReference type="EMBL" id="GBRH01215214">
    <property type="protein sequence ID" value="JAD82681.1"/>
    <property type="molecule type" value="Transcribed_RNA"/>
</dbReference>
<accession>A0A0A9D4F0</accession>
<reference evidence="1" key="2">
    <citation type="journal article" date="2015" name="Data Brief">
        <title>Shoot transcriptome of the giant reed, Arundo donax.</title>
        <authorList>
            <person name="Barrero R.A."/>
            <person name="Guerrero F.D."/>
            <person name="Moolhuijzen P."/>
            <person name="Goolsby J.A."/>
            <person name="Tidwell J."/>
            <person name="Bellgard S.E."/>
            <person name="Bellgard M.I."/>
        </authorList>
    </citation>
    <scope>NUCLEOTIDE SEQUENCE</scope>
    <source>
        <tissue evidence="1">Shoot tissue taken approximately 20 cm above the soil surface</tissue>
    </source>
</reference>
<dbReference type="AlphaFoldDB" id="A0A0A9D4F0"/>
<reference evidence="1" key="1">
    <citation type="submission" date="2014-09" db="EMBL/GenBank/DDBJ databases">
        <authorList>
            <person name="Magalhaes I.L.F."/>
            <person name="Oliveira U."/>
            <person name="Santos F.R."/>
            <person name="Vidigal T.H.D.A."/>
            <person name="Brescovit A.D."/>
            <person name="Santos A.J."/>
        </authorList>
    </citation>
    <scope>NUCLEOTIDE SEQUENCE</scope>
    <source>
        <tissue evidence="1">Shoot tissue taken approximately 20 cm above the soil surface</tissue>
    </source>
</reference>